<sequence length="407" mass="46113">MKESTLEKLNRLKKEAQQRSKNLNRKDASHSDNQLSSSLSSEGLGDQSKLSFLNSHASSSMISNSDSMQHHSSLTANSFQSVGARIASSQINSAKEMTTLECIQEENKAPENNIISVVKERPKSTQTTQRRRLMVRGKSYTLLNHIGRGGSSVVYQAFSDADAECVAIKCVDVSNADECVKNAYENEIKLLKDLQGSPYVIKMFDYEKRNNRLYVVMERGDVDLATFMQKRHQQIDDKFIKYHWQEMLRCVKVIHDRNIVHSDLKPANFLFVGASLKLIDFGRYCVQHSSNKTSVVKDIQIGTLNFMSPEAISGSDTSSEGSTFYKIPLKSDVWSLGCILYAMVYGRTPFQLINNQIAKIRAICESKIEYGPIKDQLLLDVMKRCLVRNVRERASVEELLNHDYLKN</sequence>
<comment type="similarity">
    <text evidence="7">Belongs to the protein kinase superfamily.</text>
</comment>
<dbReference type="GO" id="GO:0005524">
    <property type="term" value="F:ATP binding"/>
    <property type="evidence" value="ECO:0007669"/>
    <property type="project" value="UniProtKB-UniRule"/>
</dbReference>
<dbReference type="PROSITE" id="PS50011">
    <property type="entry name" value="PROTEIN_KINASE_DOM"/>
    <property type="match status" value="1"/>
</dbReference>
<dbReference type="GO" id="GO:0005634">
    <property type="term" value="C:nucleus"/>
    <property type="evidence" value="ECO:0007669"/>
    <property type="project" value="TreeGrafter"/>
</dbReference>
<dbReference type="GO" id="GO:0007059">
    <property type="term" value="P:chromosome segregation"/>
    <property type="evidence" value="ECO:0007669"/>
    <property type="project" value="TreeGrafter"/>
</dbReference>
<feature type="domain" description="Protein kinase" evidence="9">
    <location>
        <begin position="140"/>
        <end position="405"/>
    </location>
</feature>
<evidence type="ECO:0000256" key="1">
    <source>
        <dbReference type="ARBA" id="ARBA00022527"/>
    </source>
</evidence>
<feature type="compositionally biased region" description="Basic and acidic residues" evidence="8">
    <location>
        <begin position="1"/>
        <end position="30"/>
    </location>
</feature>
<evidence type="ECO:0000313" key="11">
    <source>
        <dbReference type="WBParaSite" id="jg19209"/>
    </source>
</evidence>
<dbReference type="GO" id="GO:0033316">
    <property type="term" value="P:meiotic spindle assembly checkpoint signaling"/>
    <property type="evidence" value="ECO:0007669"/>
    <property type="project" value="TreeGrafter"/>
</dbReference>
<feature type="region of interest" description="Disordered" evidence="8">
    <location>
        <begin position="1"/>
        <end position="46"/>
    </location>
</feature>
<keyword evidence="2" id="KW-0808">Transferase</keyword>
<keyword evidence="5 6" id="KW-0067">ATP-binding</keyword>
<protein>
    <submittedName>
        <fullName evidence="11">Protein kinase domain-containing protein</fullName>
    </submittedName>
</protein>
<organism evidence="10 11">
    <name type="scientific">Ditylenchus dipsaci</name>
    <dbReference type="NCBI Taxonomy" id="166011"/>
    <lineage>
        <taxon>Eukaryota</taxon>
        <taxon>Metazoa</taxon>
        <taxon>Ecdysozoa</taxon>
        <taxon>Nematoda</taxon>
        <taxon>Chromadorea</taxon>
        <taxon>Rhabditida</taxon>
        <taxon>Tylenchina</taxon>
        <taxon>Tylenchomorpha</taxon>
        <taxon>Sphaerularioidea</taxon>
        <taxon>Anguinidae</taxon>
        <taxon>Anguininae</taxon>
        <taxon>Ditylenchus</taxon>
    </lineage>
</organism>
<dbReference type="FunFam" id="3.30.200.20:FF:000131">
    <property type="entry name" value="Dual specificity protein kinase TTK"/>
    <property type="match status" value="1"/>
</dbReference>
<feature type="compositionally biased region" description="Low complexity" evidence="8">
    <location>
        <begin position="31"/>
        <end position="46"/>
    </location>
</feature>
<dbReference type="SMART" id="SM00220">
    <property type="entry name" value="S_TKc"/>
    <property type="match status" value="1"/>
</dbReference>
<reference evidence="11" key="1">
    <citation type="submission" date="2022-11" db="UniProtKB">
        <authorList>
            <consortium name="WormBaseParasite"/>
        </authorList>
    </citation>
    <scope>IDENTIFICATION</scope>
</reference>
<dbReference type="Gene3D" id="3.30.200.20">
    <property type="entry name" value="Phosphorylase Kinase, domain 1"/>
    <property type="match status" value="1"/>
</dbReference>
<dbReference type="InterPro" id="IPR017441">
    <property type="entry name" value="Protein_kinase_ATP_BS"/>
</dbReference>
<evidence type="ECO:0000256" key="3">
    <source>
        <dbReference type="ARBA" id="ARBA00022741"/>
    </source>
</evidence>
<keyword evidence="1 7" id="KW-0723">Serine/threonine-protein kinase</keyword>
<feature type="binding site" evidence="6">
    <location>
        <position position="169"/>
    </location>
    <ligand>
        <name>ATP</name>
        <dbReference type="ChEBI" id="CHEBI:30616"/>
    </ligand>
</feature>
<evidence type="ECO:0000256" key="4">
    <source>
        <dbReference type="ARBA" id="ARBA00022777"/>
    </source>
</evidence>
<dbReference type="PROSITE" id="PS00107">
    <property type="entry name" value="PROTEIN_KINASE_ATP"/>
    <property type="match status" value="1"/>
</dbReference>
<keyword evidence="4" id="KW-0418">Kinase</keyword>
<dbReference type="GO" id="GO:0004712">
    <property type="term" value="F:protein serine/threonine/tyrosine kinase activity"/>
    <property type="evidence" value="ECO:0007669"/>
    <property type="project" value="TreeGrafter"/>
</dbReference>
<dbReference type="GO" id="GO:0034501">
    <property type="term" value="P:protein localization to kinetochore"/>
    <property type="evidence" value="ECO:0007669"/>
    <property type="project" value="TreeGrafter"/>
</dbReference>
<dbReference type="GO" id="GO:0000776">
    <property type="term" value="C:kinetochore"/>
    <property type="evidence" value="ECO:0007669"/>
    <property type="project" value="TreeGrafter"/>
</dbReference>
<dbReference type="GO" id="GO:0007094">
    <property type="term" value="P:mitotic spindle assembly checkpoint signaling"/>
    <property type="evidence" value="ECO:0007669"/>
    <property type="project" value="TreeGrafter"/>
</dbReference>
<accession>A0A915DGI3</accession>
<dbReference type="InterPro" id="IPR000719">
    <property type="entry name" value="Prot_kinase_dom"/>
</dbReference>
<keyword evidence="10" id="KW-1185">Reference proteome</keyword>
<dbReference type="PANTHER" id="PTHR22974:SF21">
    <property type="entry name" value="DUAL SPECIFICITY PROTEIN KINASE TTK"/>
    <property type="match status" value="1"/>
</dbReference>
<keyword evidence="3 6" id="KW-0547">Nucleotide-binding</keyword>
<evidence type="ECO:0000256" key="2">
    <source>
        <dbReference type="ARBA" id="ARBA00022679"/>
    </source>
</evidence>
<dbReference type="SUPFAM" id="SSF56112">
    <property type="entry name" value="Protein kinase-like (PK-like)"/>
    <property type="match status" value="1"/>
</dbReference>
<dbReference type="InterPro" id="IPR011009">
    <property type="entry name" value="Kinase-like_dom_sf"/>
</dbReference>
<dbReference type="AlphaFoldDB" id="A0A915DGI3"/>
<evidence type="ECO:0000256" key="5">
    <source>
        <dbReference type="ARBA" id="ARBA00022840"/>
    </source>
</evidence>
<dbReference type="Gene3D" id="1.10.510.10">
    <property type="entry name" value="Transferase(Phosphotransferase) domain 1"/>
    <property type="match status" value="1"/>
</dbReference>
<proteinExistence type="inferred from homology"/>
<dbReference type="PANTHER" id="PTHR22974">
    <property type="entry name" value="MIXED LINEAGE PROTEIN KINASE"/>
    <property type="match status" value="1"/>
</dbReference>
<name>A0A915DGI3_9BILA</name>
<dbReference type="InterPro" id="IPR008271">
    <property type="entry name" value="Ser/Thr_kinase_AS"/>
</dbReference>
<evidence type="ECO:0000256" key="7">
    <source>
        <dbReference type="RuleBase" id="RU000304"/>
    </source>
</evidence>
<dbReference type="Proteomes" id="UP000887574">
    <property type="component" value="Unplaced"/>
</dbReference>
<dbReference type="Pfam" id="PF00069">
    <property type="entry name" value="Pkinase"/>
    <property type="match status" value="1"/>
</dbReference>
<evidence type="ECO:0000256" key="8">
    <source>
        <dbReference type="SAM" id="MobiDB-lite"/>
    </source>
</evidence>
<evidence type="ECO:0000313" key="10">
    <source>
        <dbReference type="Proteomes" id="UP000887574"/>
    </source>
</evidence>
<dbReference type="WBParaSite" id="jg19209">
    <property type="protein sequence ID" value="jg19209"/>
    <property type="gene ID" value="jg19209"/>
</dbReference>
<dbReference type="GO" id="GO:0004674">
    <property type="term" value="F:protein serine/threonine kinase activity"/>
    <property type="evidence" value="ECO:0007669"/>
    <property type="project" value="UniProtKB-KW"/>
</dbReference>
<evidence type="ECO:0000256" key="6">
    <source>
        <dbReference type="PROSITE-ProRule" id="PRU10141"/>
    </source>
</evidence>
<dbReference type="PROSITE" id="PS00108">
    <property type="entry name" value="PROTEIN_KINASE_ST"/>
    <property type="match status" value="1"/>
</dbReference>
<evidence type="ECO:0000259" key="9">
    <source>
        <dbReference type="PROSITE" id="PS50011"/>
    </source>
</evidence>